<evidence type="ECO:0008006" key="2">
    <source>
        <dbReference type="Google" id="ProtNLM"/>
    </source>
</evidence>
<sequence>MVLKKCPDMSSEFKQAKSDVLKAGGQVTDELKYGLKGLIVRLPKDAVSAFEKKDYVDFMEKDSPVHIV</sequence>
<dbReference type="SUPFAM" id="SSF54897">
    <property type="entry name" value="Protease propeptides/inhibitors"/>
    <property type="match status" value="1"/>
</dbReference>
<dbReference type="Gene3D" id="3.30.70.80">
    <property type="entry name" value="Peptidase S8 propeptide/proteinase inhibitor I9"/>
    <property type="match status" value="1"/>
</dbReference>
<organism evidence="1">
    <name type="scientific">Lichtheimia ramosa</name>
    <dbReference type="NCBI Taxonomy" id="688394"/>
    <lineage>
        <taxon>Eukaryota</taxon>
        <taxon>Fungi</taxon>
        <taxon>Fungi incertae sedis</taxon>
        <taxon>Mucoromycota</taxon>
        <taxon>Mucoromycotina</taxon>
        <taxon>Mucoromycetes</taxon>
        <taxon>Mucorales</taxon>
        <taxon>Lichtheimiaceae</taxon>
        <taxon>Lichtheimia</taxon>
    </lineage>
</organism>
<gene>
    <name evidence="1" type="ORF">LRAMOSA09481</name>
</gene>
<dbReference type="InterPro" id="IPR037045">
    <property type="entry name" value="S8pro/Inhibitor_I9_sf"/>
</dbReference>
<name>A0A077WIS8_9FUNG</name>
<proteinExistence type="predicted"/>
<reference evidence="1" key="1">
    <citation type="journal article" date="2014" name="Genome Announc.">
        <title>De novo whole-genome sequence and genome annotation of Lichtheimia ramosa.</title>
        <authorList>
            <person name="Linde J."/>
            <person name="Schwartze V."/>
            <person name="Binder U."/>
            <person name="Lass-Florl C."/>
            <person name="Voigt K."/>
            <person name="Horn F."/>
        </authorList>
    </citation>
    <scope>NUCLEOTIDE SEQUENCE</scope>
    <source>
        <strain evidence="1">JMRC FSU:6197</strain>
    </source>
</reference>
<dbReference type="EMBL" id="LK023322">
    <property type="protein sequence ID" value="CDS06958.1"/>
    <property type="molecule type" value="Genomic_DNA"/>
</dbReference>
<accession>A0A077WIS8</accession>
<dbReference type="OrthoDB" id="2225983at2759"/>
<dbReference type="AlphaFoldDB" id="A0A077WIS8"/>
<evidence type="ECO:0000313" key="1">
    <source>
        <dbReference type="EMBL" id="CDS06958.1"/>
    </source>
</evidence>
<protein>
    <recommendedName>
        <fullName evidence="2">Inhibitor I9 domain-containing protein</fullName>
    </recommendedName>
</protein>